<sequence>MGCFVQGNLEDLGWGRQRVGAWQEDACRILSVEEEKRCKLQLASFYRKREQRSKQAFARGRSDISAPSQRNDYRRCCGHDVSRDSGFRYGLWQSS</sequence>
<dbReference type="AlphaFoldDB" id="A0ABD0URV0"/>
<organism evidence="1 2">
    <name type="scientific">Dendrobium thyrsiflorum</name>
    <name type="common">Pinecone-like raceme dendrobium</name>
    <name type="synonym">Orchid</name>
    <dbReference type="NCBI Taxonomy" id="117978"/>
    <lineage>
        <taxon>Eukaryota</taxon>
        <taxon>Viridiplantae</taxon>
        <taxon>Streptophyta</taxon>
        <taxon>Embryophyta</taxon>
        <taxon>Tracheophyta</taxon>
        <taxon>Spermatophyta</taxon>
        <taxon>Magnoliopsida</taxon>
        <taxon>Liliopsida</taxon>
        <taxon>Asparagales</taxon>
        <taxon>Orchidaceae</taxon>
        <taxon>Epidendroideae</taxon>
        <taxon>Malaxideae</taxon>
        <taxon>Dendrobiinae</taxon>
        <taxon>Dendrobium</taxon>
    </lineage>
</organism>
<gene>
    <name evidence="1" type="ORF">M5K25_015742</name>
</gene>
<evidence type="ECO:0000313" key="1">
    <source>
        <dbReference type="EMBL" id="KAL0915330.1"/>
    </source>
</evidence>
<proteinExistence type="predicted"/>
<dbReference type="Proteomes" id="UP001552299">
    <property type="component" value="Unassembled WGS sequence"/>
</dbReference>
<reference evidence="1 2" key="1">
    <citation type="journal article" date="2024" name="Plant Biotechnol. J.">
        <title>Dendrobium thyrsiflorum genome and its molecular insights into genes involved in important horticultural traits.</title>
        <authorList>
            <person name="Chen B."/>
            <person name="Wang J.Y."/>
            <person name="Zheng P.J."/>
            <person name="Li K.L."/>
            <person name="Liang Y.M."/>
            <person name="Chen X.F."/>
            <person name="Zhang C."/>
            <person name="Zhao X."/>
            <person name="He X."/>
            <person name="Zhang G.Q."/>
            <person name="Liu Z.J."/>
            <person name="Xu Q."/>
        </authorList>
    </citation>
    <scope>NUCLEOTIDE SEQUENCE [LARGE SCALE GENOMIC DNA]</scope>
    <source>
        <strain evidence="1">GZMU011</strain>
    </source>
</reference>
<name>A0ABD0URV0_DENTH</name>
<evidence type="ECO:0000313" key="2">
    <source>
        <dbReference type="Proteomes" id="UP001552299"/>
    </source>
</evidence>
<accession>A0ABD0URV0</accession>
<protein>
    <submittedName>
        <fullName evidence="1">Uncharacterized protein</fullName>
    </submittedName>
</protein>
<keyword evidence="2" id="KW-1185">Reference proteome</keyword>
<comment type="caution">
    <text evidence="1">The sequence shown here is derived from an EMBL/GenBank/DDBJ whole genome shotgun (WGS) entry which is preliminary data.</text>
</comment>
<dbReference type="EMBL" id="JANQDX010000012">
    <property type="protein sequence ID" value="KAL0915330.1"/>
    <property type="molecule type" value="Genomic_DNA"/>
</dbReference>